<evidence type="ECO:0000313" key="16">
    <source>
        <dbReference type="EMBL" id="PZP50254.1"/>
    </source>
</evidence>
<gene>
    <name evidence="16" type="ORF">DI598_05995</name>
</gene>
<keyword evidence="6" id="KW-0256">Endoplasmic reticulum</keyword>
<comment type="cofactor">
    <cofactor evidence="1">
        <name>Zn(2+)</name>
        <dbReference type="ChEBI" id="CHEBI:29105"/>
    </cofactor>
</comment>
<evidence type="ECO:0000256" key="4">
    <source>
        <dbReference type="ARBA" id="ARBA00022692"/>
    </source>
</evidence>
<keyword evidence="3" id="KW-0444">Lipid biosynthesis</keyword>
<comment type="caution">
    <text evidence="16">The sequence shown here is derived from an EMBL/GenBank/DDBJ whole genome shotgun (WGS) entry which is preliminary data.</text>
</comment>
<protein>
    <submittedName>
        <fullName evidence="16">Fatty acid hydroxylase</fullName>
    </submittedName>
</protein>
<evidence type="ECO:0000256" key="2">
    <source>
        <dbReference type="ARBA" id="ARBA00004477"/>
    </source>
</evidence>
<keyword evidence="8" id="KW-0862">Zinc</keyword>
<feature type="transmembrane region" description="Helical" evidence="14">
    <location>
        <begin position="111"/>
        <end position="133"/>
    </location>
</feature>
<accession>A0A2W5F7N9</accession>
<feature type="transmembrane region" description="Helical" evidence="14">
    <location>
        <begin position="54"/>
        <end position="76"/>
    </location>
</feature>
<evidence type="ECO:0000313" key="17">
    <source>
        <dbReference type="Proteomes" id="UP000249645"/>
    </source>
</evidence>
<dbReference type="InterPro" id="IPR014430">
    <property type="entry name" value="Scs7"/>
</dbReference>
<dbReference type="GO" id="GO:0006633">
    <property type="term" value="P:fatty acid biosynthetic process"/>
    <property type="evidence" value="ECO:0007669"/>
    <property type="project" value="UniProtKB-KW"/>
</dbReference>
<dbReference type="PANTHER" id="PTHR12863:SF1">
    <property type="entry name" value="FATTY ACID 2-HYDROXYLASE"/>
    <property type="match status" value="1"/>
</dbReference>
<comment type="subcellular location">
    <subcellularLocation>
        <location evidence="2">Endoplasmic reticulum membrane</location>
        <topology evidence="2">Multi-pass membrane protein</topology>
    </subcellularLocation>
</comment>
<evidence type="ECO:0000256" key="6">
    <source>
        <dbReference type="ARBA" id="ARBA00022824"/>
    </source>
</evidence>
<evidence type="ECO:0000256" key="5">
    <source>
        <dbReference type="ARBA" id="ARBA00022723"/>
    </source>
</evidence>
<keyword evidence="10" id="KW-0560">Oxidoreductase</keyword>
<evidence type="ECO:0000256" key="9">
    <source>
        <dbReference type="ARBA" id="ARBA00022989"/>
    </source>
</evidence>
<dbReference type="EMBL" id="QFOI01000075">
    <property type="protein sequence ID" value="PZP50254.1"/>
    <property type="molecule type" value="Genomic_DNA"/>
</dbReference>
<evidence type="ECO:0000256" key="3">
    <source>
        <dbReference type="ARBA" id="ARBA00022516"/>
    </source>
</evidence>
<dbReference type="InterPro" id="IPR006694">
    <property type="entry name" value="Fatty_acid_hydroxylase"/>
</dbReference>
<dbReference type="Pfam" id="PF04116">
    <property type="entry name" value="FA_hydroxylase"/>
    <property type="match status" value="1"/>
</dbReference>
<dbReference type="Proteomes" id="UP000249645">
    <property type="component" value="Unassembled WGS sequence"/>
</dbReference>
<dbReference type="PANTHER" id="PTHR12863">
    <property type="entry name" value="FATTY ACID HYDROXYLASE"/>
    <property type="match status" value="1"/>
</dbReference>
<name>A0A2W5F7N9_9SPHI</name>
<dbReference type="GO" id="GO:0080132">
    <property type="term" value="F:fatty acid 2-hydroxylase activity"/>
    <property type="evidence" value="ECO:0007669"/>
    <property type="project" value="InterPro"/>
</dbReference>
<evidence type="ECO:0000256" key="12">
    <source>
        <dbReference type="ARBA" id="ARBA00023136"/>
    </source>
</evidence>
<dbReference type="AlphaFoldDB" id="A0A2W5F7N9"/>
<reference evidence="16 17" key="1">
    <citation type="submission" date="2017-11" db="EMBL/GenBank/DDBJ databases">
        <title>Infants hospitalized years apart are colonized by the same room-sourced microbial strains.</title>
        <authorList>
            <person name="Brooks B."/>
            <person name="Olm M.R."/>
            <person name="Firek B.A."/>
            <person name="Baker R."/>
            <person name="Thomas B.C."/>
            <person name="Morowitz M.J."/>
            <person name="Banfield J.F."/>
        </authorList>
    </citation>
    <scope>NUCLEOTIDE SEQUENCE [LARGE SCALE GENOMIC DNA]</scope>
    <source>
        <strain evidence="16">S2_009_000_R2_76</strain>
    </source>
</reference>
<feature type="transmembrane region" description="Helical" evidence="14">
    <location>
        <begin position="139"/>
        <end position="159"/>
    </location>
</feature>
<feature type="domain" description="Fatty acid hydroxylase" evidence="15">
    <location>
        <begin position="62"/>
        <end position="200"/>
    </location>
</feature>
<keyword evidence="12 14" id="KW-0472">Membrane</keyword>
<evidence type="ECO:0000256" key="7">
    <source>
        <dbReference type="ARBA" id="ARBA00022832"/>
    </source>
</evidence>
<dbReference type="GO" id="GO:0016020">
    <property type="term" value="C:membrane"/>
    <property type="evidence" value="ECO:0007669"/>
    <property type="project" value="InterPro"/>
</dbReference>
<dbReference type="GO" id="GO:0005506">
    <property type="term" value="F:iron ion binding"/>
    <property type="evidence" value="ECO:0007669"/>
    <property type="project" value="InterPro"/>
</dbReference>
<proteinExistence type="predicted"/>
<evidence type="ECO:0000256" key="1">
    <source>
        <dbReference type="ARBA" id="ARBA00001947"/>
    </source>
</evidence>
<evidence type="ECO:0000256" key="13">
    <source>
        <dbReference type="ARBA" id="ARBA00023160"/>
    </source>
</evidence>
<keyword evidence="4 14" id="KW-0812">Transmembrane</keyword>
<keyword evidence="7" id="KW-0276">Fatty acid metabolism</keyword>
<keyword evidence="9 14" id="KW-1133">Transmembrane helix</keyword>
<evidence type="ECO:0000256" key="11">
    <source>
        <dbReference type="ARBA" id="ARBA00023098"/>
    </source>
</evidence>
<feature type="transmembrane region" description="Helical" evidence="14">
    <location>
        <begin position="27"/>
        <end position="48"/>
    </location>
</feature>
<keyword evidence="13" id="KW-0275">Fatty acid biosynthesis</keyword>
<evidence type="ECO:0000256" key="14">
    <source>
        <dbReference type="SAM" id="Phobius"/>
    </source>
</evidence>
<keyword evidence="5" id="KW-0479">Metal-binding</keyword>
<evidence type="ECO:0000259" key="15">
    <source>
        <dbReference type="Pfam" id="PF04116"/>
    </source>
</evidence>
<organism evidence="16 17">
    <name type="scientific">Pseudopedobacter saltans</name>
    <dbReference type="NCBI Taxonomy" id="151895"/>
    <lineage>
        <taxon>Bacteria</taxon>
        <taxon>Pseudomonadati</taxon>
        <taxon>Bacteroidota</taxon>
        <taxon>Sphingobacteriia</taxon>
        <taxon>Sphingobacteriales</taxon>
        <taxon>Sphingobacteriaceae</taxon>
        <taxon>Pseudopedobacter</taxon>
    </lineage>
</organism>
<keyword evidence="11" id="KW-0443">Lipid metabolism</keyword>
<evidence type="ECO:0000256" key="10">
    <source>
        <dbReference type="ARBA" id="ARBA00023002"/>
    </source>
</evidence>
<sequence>MPKNYISNSTDTPRMFKSNLLEPLSKVHFSVPLYIFLPTVVYCIYRDFKIEEASIGTFVLYFILGVIVWTFTEYILHRFVFHFTPHGALQERIHFVFHGVHHDYPRDRKRLVMPPSVSIPLALLFFFLFKLIFSPQGLFAFWPGFILGYLCYDMMHYAMHHYTFKQKFLKRIQQHHMIHHYQDPTRDFGVTSDLWDKVFHSQSVMKNKLTKAKA</sequence>
<evidence type="ECO:0000256" key="8">
    <source>
        <dbReference type="ARBA" id="ARBA00022833"/>
    </source>
</evidence>